<name>K6WG16_9ACTN</name>
<sequence>MPRYRYSWTNLPEELLDRLAGDLGFAGDDPAAELRAYYGARPKPNFIQDAWPTLLDSWLANDDASRERIVDELSAAGLGEVTGHMRSKKVQLAYLESCRNAKSLRDIVLSAFLAAGEPAQHPVPTSPKRPAETSEQEPSEAEPPEEQPAPTQPDGEDEEPEDFDAWVDDTISEYLGVSVDRDPDGDLAVPHGSTIVYVRTREEDSPFVEISAHLLSGFKPSDDIFKAMNAINAQLPLAKTTVNSDGTVILMSAELFAEELTQQALVSTIELVGDAADHYDSLLKKRFGGHTRLDDTDDVVDI</sequence>
<dbReference type="AlphaFoldDB" id="K6WG16"/>
<feature type="region of interest" description="Disordered" evidence="1">
    <location>
        <begin position="118"/>
        <end position="162"/>
    </location>
</feature>
<evidence type="ECO:0000313" key="3">
    <source>
        <dbReference type="EMBL" id="GAB92711.1"/>
    </source>
</evidence>
<evidence type="ECO:0000313" key="4">
    <source>
        <dbReference type="Proteomes" id="UP000008363"/>
    </source>
</evidence>
<evidence type="ECO:0000256" key="1">
    <source>
        <dbReference type="SAM" id="MobiDB-lite"/>
    </source>
</evidence>
<dbReference type="eggNOG" id="COG0553">
    <property type="taxonomic scope" value="Bacteria"/>
</dbReference>
<feature type="domain" description="TY-Chap central" evidence="2">
    <location>
        <begin position="161"/>
        <end position="294"/>
    </location>
</feature>
<gene>
    <name evidence="3" type="ORF">GORHZ_188_00020</name>
</gene>
<dbReference type="Gene3D" id="3.30.1460.10">
    <property type="match status" value="1"/>
</dbReference>
<dbReference type="RefSeq" id="WP_006337394.1">
    <property type="nucleotide sequence ID" value="NZ_BAHC01000188.1"/>
</dbReference>
<feature type="compositionally biased region" description="Acidic residues" evidence="1">
    <location>
        <begin position="134"/>
        <end position="145"/>
    </location>
</feature>
<dbReference type="EMBL" id="BAHC01000188">
    <property type="protein sequence ID" value="GAB92711.1"/>
    <property type="molecule type" value="Genomic_DNA"/>
</dbReference>
<dbReference type="OrthoDB" id="4772408at2"/>
<organism evidence="3 4">
    <name type="scientific">Gordonia rhizosphera NBRC 16068</name>
    <dbReference type="NCBI Taxonomy" id="1108045"/>
    <lineage>
        <taxon>Bacteria</taxon>
        <taxon>Bacillati</taxon>
        <taxon>Actinomycetota</taxon>
        <taxon>Actinomycetes</taxon>
        <taxon>Mycobacteriales</taxon>
        <taxon>Gordoniaceae</taxon>
        <taxon>Gordonia</taxon>
    </lineage>
</organism>
<dbReference type="Proteomes" id="UP000008363">
    <property type="component" value="Unassembled WGS sequence"/>
</dbReference>
<comment type="caution">
    <text evidence="3">The sequence shown here is derived from an EMBL/GenBank/DDBJ whole genome shotgun (WGS) entry which is preliminary data.</text>
</comment>
<dbReference type="InterPro" id="IPR054343">
    <property type="entry name" value="TY-Chap_M"/>
</dbReference>
<proteinExistence type="predicted"/>
<reference evidence="3 4" key="1">
    <citation type="submission" date="2012-08" db="EMBL/GenBank/DDBJ databases">
        <title>Whole genome shotgun sequence of Gordonia rhizosphera NBRC 16068.</title>
        <authorList>
            <person name="Takarada H."/>
            <person name="Isaki S."/>
            <person name="Hosoyama A."/>
            <person name="Tsuchikane K."/>
            <person name="Katsumata H."/>
            <person name="Baba S."/>
            <person name="Ohji S."/>
            <person name="Yamazaki S."/>
            <person name="Fujita N."/>
        </authorList>
    </citation>
    <scope>NUCLEOTIDE SEQUENCE [LARGE SCALE GENOMIC DNA]</scope>
    <source>
        <strain evidence="3 4">NBRC 16068</strain>
    </source>
</reference>
<dbReference type="Pfam" id="PF22551">
    <property type="entry name" value="TY-Chap1"/>
    <property type="match status" value="1"/>
</dbReference>
<evidence type="ECO:0000259" key="2">
    <source>
        <dbReference type="Pfam" id="PF22551"/>
    </source>
</evidence>
<accession>K6WG16</accession>
<protein>
    <recommendedName>
        <fullName evidence="2">TY-Chap central domain-containing protein</fullName>
    </recommendedName>
</protein>
<keyword evidence="4" id="KW-1185">Reference proteome</keyword>
<dbReference type="SUPFAM" id="SSF69635">
    <property type="entry name" value="Type III secretory system chaperone-like"/>
    <property type="match status" value="1"/>
</dbReference>